<dbReference type="Proteomes" id="UP001153636">
    <property type="component" value="Chromosome 23"/>
</dbReference>
<dbReference type="OrthoDB" id="6623314at2759"/>
<dbReference type="EMBL" id="OV651835">
    <property type="protein sequence ID" value="CAH1107669.1"/>
    <property type="molecule type" value="Genomic_DNA"/>
</dbReference>
<feature type="domain" description="HAT C-terminal dimerisation" evidence="1">
    <location>
        <begin position="506"/>
        <end position="578"/>
    </location>
</feature>
<keyword evidence="4" id="KW-1185">Reference proteome</keyword>
<dbReference type="GO" id="GO:0046983">
    <property type="term" value="F:protein dimerization activity"/>
    <property type="evidence" value="ECO:0007669"/>
    <property type="project" value="InterPro"/>
</dbReference>
<protein>
    <recommendedName>
        <fullName evidence="5">General transcription factor II-I repeat domain-containing protein 2</fullName>
    </recommendedName>
</protein>
<dbReference type="SUPFAM" id="SSF53098">
    <property type="entry name" value="Ribonuclease H-like"/>
    <property type="match status" value="1"/>
</dbReference>
<dbReference type="InterPro" id="IPR012337">
    <property type="entry name" value="RNaseH-like_sf"/>
</dbReference>
<evidence type="ECO:0008006" key="5">
    <source>
        <dbReference type="Google" id="ProtNLM"/>
    </source>
</evidence>
<dbReference type="PANTHER" id="PTHR45913">
    <property type="entry name" value="EPM2A-INTERACTING PROTEIN 1"/>
    <property type="match status" value="1"/>
</dbReference>
<dbReference type="InterPro" id="IPR040647">
    <property type="entry name" value="SPIN-DOC_Znf-C2H2"/>
</dbReference>
<organism evidence="3 4">
    <name type="scientific">Psylliodes chrysocephalus</name>
    <dbReference type="NCBI Taxonomy" id="3402493"/>
    <lineage>
        <taxon>Eukaryota</taxon>
        <taxon>Metazoa</taxon>
        <taxon>Ecdysozoa</taxon>
        <taxon>Arthropoda</taxon>
        <taxon>Hexapoda</taxon>
        <taxon>Insecta</taxon>
        <taxon>Pterygota</taxon>
        <taxon>Neoptera</taxon>
        <taxon>Endopterygota</taxon>
        <taxon>Coleoptera</taxon>
        <taxon>Polyphaga</taxon>
        <taxon>Cucujiformia</taxon>
        <taxon>Chrysomeloidea</taxon>
        <taxon>Chrysomelidae</taxon>
        <taxon>Galerucinae</taxon>
        <taxon>Alticini</taxon>
        <taxon>Psylliodes</taxon>
    </lineage>
</organism>
<evidence type="ECO:0000259" key="2">
    <source>
        <dbReference type="Pfam" id="PF18658"/>
    </source>
</evidence>
<evidence type="ECO:0000313" key="3">
    <source>
        <dbReference type="EMBL" id="CAH1107669.1"/>
    </source>
</evidence>
<proteinExistence type="predicted"/>
<name>A0A9P0CSU3_9CUCU</name>
<dbReference type="Pfam" id="PF05699">
    <property type="entry name" value="Dimer_Tnp_hAT"/>
    <property type="match status" value="1"/>
</dbReference>
<evidence type="ECO:0000259" key="1">
    <source>
        <dbReference type="Pfam" id="PF05699"/>
    </source>
</evidence>
<dbReference type="Pfam" id="PF18658">
    <property type="entry name" value="zf-C2H2_12"/>
    <property type="match status" value="1"/>
</dbReference>
<accession>A0A9P0CSU3</accession>
<dbReference type="AlphaFoldDB" id="A0A9P0CSU3"/>
<feature type="domain" description="SPIN-DOC-like zinc-finger" evidence="2">
    <location>
        <begin position="17"/>
        <end position="62"/>
    </location>
</feature>
<sequence length="605" mass="70209">MSSNKRRKVDSECRVFQTKWELSYFFIEWKGKPLCLICNQTIAVCKEFNLKRHYETNHKEKFDTFSNEIRLEKLGSLKGKLKGQQSFFTKAKTDSENAMRASYVIALKIAKKSKPFSDGEFVKECMLDVADISFAFQKQVIQDIPLSRNTIAARVNELADNLNNQLKNKIKEFMFYSIAADESTDIKDTAQLAVFIRGINKDFIITEELLKCLPLKDTTTAQDIYQAIEQLISINKLDWGKLYSITTDGAPAMVGKNTGVVTKLRKKISNEATPEHKFIGIHCIIHQESLASKILKMDHVMKPIIKIINFIRSRGLNHRQFAQFLKDLDETHSDIPYFTEVRWLSRGAMLKRFFELRQHIVTFMAQKGKPINHSDEWWLDCAFLVDMTEHFNNLNVKLQGKNTIVTHMYSNIQAFEMKLKLLESQLREQVLHHFPSIRACGTHNAEKLAEFFNLLLDIIAEFESRFVDFRVLSSYEFPLFNNPFTFEVDKAPTYMQMELIDLQCDTVLKDKFSEIDILSFYSKYFKSNDNYPNMKRHAARILCMFGSSYICEQMFSTMKINKSQHRSRLTDEHLQAILKISTSNLTPNIDGIMKLKRCQVSGSSK</sequence>
<gene>
    <name evidence="3" type="ORF">PSYICH_LOCUS8335</name>
</gene>
<dbReference type="InterPro" id="IPR008906">
    <property type="entry name" value="HATC_C_dom"/>
</dbReference>
<dbReference type="PANTHER" id="PTHR45913:SF5">
    <property type="entry name" value="GENERAL TRANSCRIPTION FACTOR II-I REPEAT DOMAIN-CONTAINING PROTEIN 2A-LIKE PROTEIN"/>
    <property type="match status" value="1"/>
</dbReference>
<evidence type="ECO:0000313" key="4">
    <source>
        <dbReference type="Proteomes" id="UP001153636"/>
    </source>
</evidence>
<reference evidence="3" key="1">
    <citation type="submission" date="2022-01" db="EMBL/GenBank/DDBJ databases">
        <authorList>
            <person name="King R."/>
        </authorList>
    </citation>
    <scope>NUCLEOTIDE SEQUENCE</scope>
</reference>